<feature type="compositionally biased region" description="Polar residues" evidence="2">
    <location>
        <begin position="279"/>
        <end position="294"/>
    </location>
</feature>
<dbReference type="InterPro" id="IPR050316">
    <property type="entry name" value="Tyrosinase/Hemocyanin"/>
</dbReference>
<keyword evidence="6" id="KW-1185">Reference proteome</keyword>
<dbReference type="SUPFAM" id="SSF48056">
    <property type="entry name" value="Di-copper centre-containing domain"/>
    <property type="match status" value="1"/>
</dbReference>
<proteinExistence type="predicted"/>
<organism evidence="7">
    <name type="scientific">Thelazia callipaeda</name>
    <name type="common">Oriental eyeworm</name>
    <name type="synonym">Parasitic nematode</name>
    <dbReference type="NCBI Taxonomy" id="103827"/>
    <lineage>
        <taxon>Eukaryota</taxon>
        <taxon>Metazoa</taxon>
        <taxon>Ecdysozoa</taxon>
        <taxon>Nematoda</taxon>
        <taxon>Chromadorea</taxon>
        <taxon>Rhabditida</taxon>
        <taxon>Spirurina</taxon>
        <taxon>Spiruromorpha</taxon>
        <taxon>Thelazioidea</taxon>
        <taxon>Thelaziidae</taxon>
        <taxon>Thelazia</taxon>
    </lineage>
</organism>
<protein>
    <submittedName>
        <fullName evidence="7">Tyrosinase_Cu-bd domain-containing protein</fullName>
    </submittedName>
</protein>
<dbReference type="Pfam" id="PF00264">
    <property type="entry name" value="Tyrosinase"/>
    <property type="match status" value="1"/>
</dbReference>
<evidence type="ECO:0000256" key="3">
    <source>
        <dbReference type="SAM" id="SignalP"/>
    </source>
</evidence>
<feature type="chain" id="PRO_5043135975" evidence="3">
    <location>
        <begin position="19"/>
        <end position="676"/>
    </location>
</feature>
<reference evidence="5 6" key="2">
    <citation type="submission" date="2018-11" db="EMBL/GenBank/DDBJ databases">
        <authorList>
            <consortium name="Pathogen Informatics"/>
        </authorList>
    </citation>
    <scope>NUCLEOTIDE SEQUENCE [LARGE SCALE GENOMIC DNA]</scope>
</reference>
<evidence type="ECO:0000259" key="4">
    <source>
        <dbReference type="Pfam" id="PF00264"/>
    </source>
</evidence>
<feature type="region of interest" description="Disordered" evidence="2">
    <location>
        <begin position="98"/>
        <end position="118"/>
    </location>
</feature>
<gene>
    <name evidence="5" type="ORF">TCLT_LOCUS702</name>
</gene>
<dbReference type="PRINTS" id="PR00092">
    <property type="entry name" value="TYROSINASE"/>
</dbReference>
<evidence type="ECO:0000256" key="2">
    <source>
        <dbReference type="SAM" id="MobiDB-lite"/>
    </source>
</evidence>
<feature type="domain" description="Tyrosinase copper-binding" evidence="4">
    <location>
        <begin position="371"/>
        <end position="558"/>
    </location>
</feature>
<dbReference type="PANTHER" id="PTHR11474">
    <property type="entry name" value="TYROSINASE FAMILY MEMBER"/>
    <property type="match status" value="1"/>
</dbReference>
<dbReference type="GO" id="GO:0046872">
    <property type="term" value="F:metal ion binding"/>
    <property type="evidence" value="ECO:0007669"/>
    <property type="project" value="UniProtKB-KW"/>
</dbReference>
<dbReference type="AlphaFoldDB" id="A0A158RAT2"/>
<dbReference type="EMBL" id="UYYF01000058">
    <property type="protein sequence ID" value="VDM95772.1"/>
    <property type="molecule type" value="Genomic_DNA"/>
</dbReference>
<dbReference type="PANTHER" id="PTHR11474:SF21">
    <property type="entry name" value="SHKT DOMAIN-CONTAINING PROTEIN"/>
    <property type="match status" value="1"/>
</dbReference>
<feature type="signal peptide" evidence="3">
    <location>
        <begin position="1"/>
        <end position="18"/>
    </location>
</feature>
<dbReference type="InterPro" id="IPR002227">
    <property type="entry name" value="Tyrosinase_Cu-bd"/>
</dbReference>
<dbReference type="Proteomes" id="UP000276776">
    <property type="component" value="Unassembled WGS sequence"/>
</dbReference>
<feature type="region of interest" description="Disordered" evidence="2">
    <location>
        <begin position="276"/>
        <end position="298"/>
    </location>
</feature>
<name>A0A158RAT2_THECL</name>
<dbReference type="Gene3D" id="1.10.1280.10">
    <property type="entry name" value="Di-copper center containing domain from catechol oxidase"/>
    <property type="match status" value="1"/>
</dbReference>
<reference evidence="7" key="1">
    <citation type="submission" date="2016-04" db="UniProtKB">
        <authorList>
            <consortium name="WormBaseParasite"/>
        </authorList>
    </citation>
    <scope>IDENTIFICATION</scope>
</reference>
<dbReference type="WBParaSite" id="TCLT_0000070101-mRNA-1">
    <property type="protein sequence ID" value="TCLT_0000070101-mRNA-1"/>
    <property type="gene ID" value="TCLT_0000070101"/>
</dbReference>
<keyword evidence="1" id="KW-0479">Metal-binding</keyword>
<accession>A0A158RAT2</accession>
<sequence length="676" mass="76959">MLILPLITLLTKLSYSTGAQFKLKFAFCNQAPNPALQLICSQFQKWDSEARQLQSDSRTRTSWSSGRVWSSSRSRWSAGNMQNWAAWTAWSAGSSHQHTSQSIHEADNHHKPQISINNRYSNNNNHYNFSKMTSLTDGFTSATFTQQEPKRKLSLSVRTETNRVRGGQITNVRTYSRTSSTSTSLSTASSRRERILIKDNENFDQVSRTKQMPHRSSIHESKFGKDLYSMEQDMVGPPGQQRPSNFIFRNKQRTSVPSPSPSPSPPPVVVNNVPEKFSGSKSRGSLVQETINQRDPSRVDELSVEERMEAMECMDLNCLCSYFHGLLTNSACYLSNGKKLSKAVRKEYRQLLAEERRRFHSALLKLKQIGDYDRIAKWHSQPEISGGAHSGPAFLPWHREYIKRMEIALRLVDPEVSLPYWDSTLESGIPNGKDTILFSKTLMGDSDKHGDVISGFMSRWFTPERRYVNRQVAQQGRTFKEDDIQAIMRHHNVISMLAYTAPKQGCRHPINWAALEYSQANVLVWVGGDSFHQTTCANDPLIFLHYAFVDSIWEWWRQHRQSSGSRSTSYPPDSLECSNENHFAQNPMQPFEPLKNIDGISNKYTDEMYKYAPRPACKRGRDGLCASEFLFCDSSHGSPRCSTKIRPGGRCDGYSSLENPCYNSTCISSTCSQEIH</sequence>
<dbReference type="OrthoDB" id="6132182at2759"/>
<evidence type="ECO:0000256" key="1">
    <source>
        <dbReference type="ARBA" id="ARBA00022723"/>
    </source>
</evidence>
<evidence type="ECO:0000313" key="6">
    <source>
        <dbReference type="Proteomes" id="UP000276776"/>
    </source>
</evidence>
<dbReference type="STRING" id="103827.A0A158RAT2"/>
<dbReference type="GO" id="GO:0016491">
    <property type="term" value="F:oxidoreductase activity"/>
    <property type="evidence" value="ECO:0007669"/>
    <property type="project" value="InterPro"/>
</dbReference>
<evidence type="ECO:0000313" key="7">
    <source>
        <dbReference type="WBParaSite" id="TCLT_0000070101-mRNA-1"/>
    </source>
</evidence>
<dbReference type="InterPro" id="IPR008922">
    <property type="entry name" value="Di-copper_centre_dom_sf"/>
</dbReference>
<dbReference type="OMA" id="HANALVW"/>
<evidence type="ECO:0000313" key="5">
    <source>
        <dbReference type="EMBL" id="VDM95772.1"/>
    </source>
</evidence>
<keyword evidence="3" id="KW-0732">Signal</keyword>